<evidence type="ECO:0000313" key="1">
    <source>
        <dbReference type="EMBL" id="OCC14967.1"/>
    </source>
</evidence>
<name>A0A1B9F4U6_9BACT</name>
<dbReference type="STRING" id="1156395.DBT_1453"/>
<gene>
    <name evidence="1" type="ORF">DBT_1453</name>
</gene>
<protein>
    <submittedName>
        <fullName evidence="1">Uncharacterized protein</fullName>
    </submittedName>
</protein>
<dbReference type="AlphaFoldDB" id="A0A1B9F4U6"/>
<comment type="caution">
    <text evidence="1">The sequence shown here is derived from an EMBL/GenBank/DDBJ whole genome shotgun (WGS) entry which is preliminary data.</text>
</comment>
<dbReference type="EMBL" id="MAGO01000007">
    <property type="protein sequence ID" value="OCC14967.1"/>
    <property type="molecule type" value="Genomic_DNA"/>
</dbReference>
<proteinExistence type="predicted"/>
<organism evidence="1 2">
    <name type="scientific">Dissulfuribacter thermophilus</name>
    <dbReference type="NCBI Taxonomy" id="1156395"/>
    <lineage>
        <taxon>Bacteria</taxon>
        <taxon>Pseudomonadati</taxon>
        <taxon>Thermodesulfobacteriota</taxon>
        <taxon>Dissulfuribacteria</taxon>
        <taxon>Dissulfuribacterales</taxon>
        <taxon>Dissulfuribacteraceae</taxon>
        <taxon>Dissulfuribacter</taxon>
    </lineage>
</organism>
<accession>A0A1B9F4U6</accession>
<dbReference type="OrthoDB" id="9766227at2"/>
<dbReference type="RefSeq" id="WP_067618261.1">
    <property type="nucleotide sequence ID" value="NZ_MAGO01000007.1"/>
</dbReference>
<keyword evidence="2" id="KW-1185">Reference proteome</keyword>
<sequence>MLKNGRGFFSLIFFSIFSLCLAGISFAGPGSVEIQTVGDITIKMGAQVRLIPTAEINRDFGVSKDVDGAVATTILPGTGAISVNTRGHLTEGAGDVKDSYFRNENRLFFNFAHGQDWDVYMALEYDSLWARETADRTDFAAGRQSQQFGIERLLATFNLPMIYSRLQAGWDARGVDIKYGGLVYGDDDPGIGIVGAKDAMKWAFWYIKKDEDEAGYTQGTQIL</sequence>
<evidence type="ECO:0000313" key="2">
    <source>
        <dbReference type="Proteomes" id="UP000093080"/>
    </source>
</evidence>
<dbReference type="Proteomes" id="UP000093080">
    <property type="component" value="Unassembled WGS sequence"/>
</dbReference>
<reference evidence="1 2" key="1">
    <citation type="submission" date="2016-06" db="EMBL/GenBank/DDBJ databases">
        <title>Respiratory ammonification of nitrate coupled to the oxidation of elemental sulfur in deep-sea autotrophic thermophilic bacteria.</title>
        <authorList>
            <person name="Slobodkina G.B."/>
            <person name="Mardanov A.V."/>
            <person name="Ravin N.V."/>
            <person name="Frolova A.A."/>
            <person name="Viryasiv M.B."/>
            <person name="Chernyh N.A."/>
            <person name="Bonch-Osmolovskaya E.A."/>
            <person name="Slobodkin A.I."/>
        </authorList>
    </citation>
    <scope>NUCLEOTIDE SEQUENCE [LARGE SCALE GENOMIC DNA]</scope>
    <source>
        <strain evidence="1 2">S69</strain>
    </source>
</reference>